<dbReference type="RefSeq" id="WP_042084827.1">
    <property type="nucleotide sequence ID" value="NZ_BKCN01000004.1"/>
</dbReference>
<evidence type="ECO:0000313" key="4">
    <source>
        <dbReference type="Proteomes" id="UP000324996"/>
    </source>
</evidence>
<dbReference type="FunFam" id="3.40.50.720:FF:000084">
    <property type="entry name" value="Short-chain dehydrogenase reductase"/>
    <property type="match status" value="1"/>
</dbReference>
<dbReference type="SMART" id="SM00822">
    <property type="entry name" value="PKS_KR"/>
    <property type="match status" value="1"/>
</dbReference>
<evidence type="ECO:0000259" key="2">
    <source>
        <dbReference type="SMART" id="SM00822"/>
    </source>
</evidence>
<comment type="caution">
    <text evidence="3">The sequence shown here is derived from an EMBL/GenBank/DDBJ whole genome shotgun (WGS) entry which is preliminary data.</text>
</comment>
<accession>A0A5A7N566</accession>
<dbReference type="CDD" id="cd05233">
    <property type="entry name" value="SDR_c"/>
    <property type="match status" value="1"/>
</dbReference>
<dbReference type="Pfam" id="PF13561">
    <property type="entry name" value="adh_short_C2"/>
    <property type="match status" value="1"/>
</dbReference>
<protein>
    <submittedName>
        <fullName evidence="3">Dehydrogenase</fullName>
    </submittedName>
</protein>
<dbReference type="AlphaFoldDB" id="A0A5A7N566"/>
<dbReference type="Proteomes" id="UP000324996">
    <property type="component" value="Unassembled WGS sequence"/>
</dbReference>
<dbReference type="PANTHER" id="PTHR43943">
    <property type="entry name" value="DEHYDROGENASE/REDUCTASE (SDR FAMILY) MEMBER 4"/>
    <property type="match status" value="1"/>
</dbReference>
<dbReference type="PRINTS" id="PR00081">
    <property type="entry name" value="GDHRDH"/>
</dbReference>
<dbReference type="InterPro" id="IPR002347">
    <property type="entry name" value="SDR_fam"/>
</dbReference>
<dbReference type="InterPro" id="IPR057326">
    <property type="entry name" value="KR_dom"/>
</dbReference>
<reference evidence="3 4" key="1">
    <citation type="submission" date="2019-09" db="EMBL/GenBank/DDBJ databases">
        <title>NBRP : Genome information of microbial organism related human and environment.</title>
        <authorList>
            <person name="Hattori M."/>
            <person name="Oshima K."/>
            <person name="Inaba H."/>
            <person name="Suda W."/>
            <person name="Sakamoto M."/>
            <person name="Iino T."/>
            <person name="Kitahara M."/>
            <person name="Oshida Y."/>
            <person name="Iida T."/>
            <person name="Kudo T."/>
            <person name="Itoh T."/>
            <person name="Ohkuma M."/>
        </authorList>
    </citation>
    <scope>NUCLEOTIDE SEQUENCE [LARGE SCALE GENOMIC DNA]</scope>
    <source>
        <strain evidence="3 4">Q-1</strain>
    </source>
</reference>
<keyword evidence="4" id="KW-1185">Reference proteome</keyword>
<evidence type="ECO:0000256" key="1">
    <source>
        <dbReference type="ARBA" id="ARBA00006484"/>
    </source>
</evidence>
<comment type="similarity">
    <text evidence="1">Belongs to the short-chain dehydrogenases/reductases (SDR) family.</text>
</comment>
<dbReference type="NCBIfam" id="NF005559">
    <property type="entry name" value="PRK07231.1"/>
    <property type="match status" value="1"/>
</dbReference>
<dbReference type="Gene3D" id="3.40.50.720">
    <property type="entry name" value="NAD(P)-binding Rossmann-like Domain"/>
    <property type="match status" value="1"/>
</dbReference>
<feature type="domain" description="Ketoreductase" evidence="2">
    <location>
        <begin position="10"/>
        <end position="168"/>
    </location>
</feature>
<sequence>MSGLFSLKDKVAIITGSSRGIGRAMAIAMADAGAKVVISSRKREACKPVADAIKAAGGEAIVVPCNISDKDQLLNLVNKTREQYGRIDILVCNAASNPVYGSMTEVSDDAFDKIIGNNVRANMNLTHMVLPEMAERGDGAIILVSSIAGLSGSRNLGIYAISKAADFQVARNLAVEWSKKGIRINCIAPGLIRTDFAKALWENDKARAYVEKVTPAGRIGEPEDMAGIAVFLASPAARYITGQTIIADGGVTIADIF</sequence>
<gene>
    <name evidence="3" type="ORF">JCM17846_11240</name>
</gene>
<evidence type="ECO:0000313" key="3">
    <source>
        <dbReference type="EMBL" id="GER03442.1"/>
    </source>
</evidence>
<dbReference type="EMBL" id="BKCN01000004">
    <property type="protein sequence ID" value="GER03442.1"/>
    <property type="molecule type" value="Genomic_DNA"/>
</dbReference>
<dbReference type="PANTHER" id="PTHR43943:SF2">
    <property type="entry name" value="DEHYDROGENASE_REDUCTASE 4"/>
    <property type="match status" value="1"/>
</dbReference>
<proteinExistence type="inferred from homology"/>
<dbReference type="PROSITE" id="PS00061">
    <property type="entry name" value="ADH_SHORT"/>
    <property type="match status" value="1"/>
</dbReference>
<dbReference type="InterPro" id="IPR020904">
    <property type="entry name" value="Sc_DH/Rdtase_CS"/>
</dbReference>
<dbReference type="SUPFAM" id="SSF51735">
    <property type="entry name" value="NAD(P)-binding Rossmann-fold domains"/>
    <property type="match status" value="1"/>
</dbReference>
<dbReference type="InterPro" id="IPR036291">
    <property type="entry name" value="NAD(P)-bd_dom_sf"/>
</dbReference>
<organism evidence="3 4">
    <name type="scientific">Iodidimonas nitroreducens</name>
    <dbReference type="NCBI Taxonomy" id="1236968"/>
    <lineage>
        <taxon>Bacteria</taxon>
        <taxon>Pseudomonadati</taxon>
        <taxon>Pseudomonadota</taxon>
        <taxon>Alphaproteobacteria</taxon>
        <taxon>Iodidimonadales</taxon>
        <taxon>Iodidimonadaceae</taxon>
        <taxon>Iodidimonas</taxon>
    </lineage>
</organism>
<name>A0A5A7N566_9PROT</name>